<accession>A0ABW8NKE3</accession>
<dbReference type="InterPro" id="IPR007359">
    <property type="entry name" value="SigmaE_reg_RseC_MucC"/>
</dbReference>
<keyword evidence="1" id="KW-1133">Transmembrane helix</keyword>
<dbReference type="RefSeq" id="WP_416206482.1">
    <property type="nucleotide sequence ID" value="NZ_JBBKTX010000016.1"/>
</dbReference>
<keyword evidence="1" id="KW-0472">Membrane</keyword>
<dbReference type="EMBL" id="JBBKTX010000016">
    <property type="protein sequence ID" value="MFK4753446.1"/>
    <property type="molecule type" value="Genomic_DNA"/>
</dbReference>
<evidence type="ECO:0000313" key="2">
    <source>
        <dbReference type="EMBL" id="MFK4753446.1"/>
    </source>
</evidence>
<keyword evidence="3" id="KW-1185">Reference proteome</keyword>
<dbReference type="PANTHER" id="PTHR35867:SF1">
    <property type="entry name" value="PROTEIN RSEC"/>
    <property type="match status" value="1"/>
</dbReference>
<sequence>MPHEVVEVKEIAAGGVWVEGLQQSACGSCNARAGCGQATLSSLGKPVRLWVATEYVLQPGQQVVLDLPSGSLAASAATLYGTPLIGLILGAAAGQASGGDVAALLVGVLGLAGGLLLARYIANLKRHQWLPAIVSVCSEF</sequence>
<evidence type="ECO:0000256" key="1">
    <source>
        <dbReference type="SAM" id="Phobius"/>
    </source>
</evidence>
<feature type="transmembrane region" description="Helical" evidence="1">
    <location>
        <begin position="101"/>
        <end position="122"/>
    </location>
</feature>
<dbReference type="Proteomes" id="UP001620597">
    <property type="component" value="Unassembled WGS sequence"/>
</dbReference>
<reference evidence="2 3" key="1">
    <citation type="submission" date="2024-03" db="EMBL/GenBank/DDBJ databases">
        <title>High-quality draft genome sequence of Oceanobacter sp. wDCs-4.</title>
        <authorList>
            <person name="Dong C."/>
        </authorList>
    </citation>
    <scope>NUCLEOTIDE SEQUENCE [LARGE SCALE GENOMIC DNA]</scope>
    <source>
        <strain evidence="3">wDCs-4</strain>
    </source>
</reference>
<dbReference type="PANTHER" id="PTHR35867">
    <property type="entry name" value="PROTEIN RSEC"/>
    <property type="match status" value="1"/>
</dbReference>
<name>A0ABW8NKE3_9GAMM</name>
<protein>
    <submittedName>
        <fullName evidence="2">SoxR reducing system RseC family protein</fullName>
    </submittedName>
</protein>
<gene>
    <name evidence="2" type="ORF">WG929_13600</name>
</gene>
<feature type="transmembrane region" description="Helical" evidence="1">
    <location>
        <begin position="72"/>
        <end position="94"/>
    </location>
</feature>
<proteinExistence type="predicted"/>
<comment type="caution">
    <text evidence="2">The sequence shown here is derived from an EMBL/GenBank/DDBJ whole genome shotgun (WGS) entry which is preliminary data.</text>
</comment>
<dbReference type="Pfam" id="PF04246">
    <property type="entry name" value="RseC_MucC"/>
    <property type="match status" value="1"/>
</dbReference>
<organism evidence="2 3">
    <name type="scientific">Oceanobacter antarcticus</name>
    <dbReference type="NCBI Taxonomy" id="3133425"/>
    <lineage>
        <taxon>Bacteria</taxon>
        <taxon>Pseudomonadati</taxon>
        <taxon>Pseudomonadota</taxon>
        <taxon>Gammaproteobacteria</taxon>
        <taxon>Oceanospirillales</taxon>
        <taxon>Oceanospirillaceae</taxon>
        <taxon>Oceanobacter</taxon>
    </lineage>
</organism>
<dbReference type="PIRSF" id="PIRSF004923">
    <property type="entry name" value="RseC"/>
    <property type="match status" value="1"/>
</dbReference>
<evidence type="ECO:0000313" key="3">
    <source>
        <dbReference type="Proteomes" id="UP001620597"/>
    </source>
</evidence>
<dbReference type="InterPro" id="IPR026268">
    <property type="entry name" value="RseC"/>
</dbReference>
<keyword evidence="1" id="KW-0812">Transmembrane</keyword>